<evidence type="ECO:0000256" key="1">
    <source>
        <dbReference type="ARBA" id="ARBA00004443"/>
    </source>
</evidence>
<dbReference type="InterPro" id="IPR027477">
    <property type="entry name" value="Succ_DH/fumarate_Rdtase_cat_sf"/>
</dbReference>
<dbReference type="InterPro" id="IPR014006">
    <property type="entry name" value="Succ_Dhase_FrdA_Gneg"/>
</dbReference>
<evidence type="ECO:0000256" key="11">
    <source>
        <dbReference type="ARBA" id="ARBA00023002"/>
    </source>
</evidence>
<feature type="binding site" evidence="15">
    <location>
        <position position="304"/>
    </location>
    <ligand>
        <name>substrate</name>
    </ligand>
</feature>
<feature type="binding site" evidence="15">
    <location>
        <position position="316"/>
    </location>
    <ligand>
        <name>substrate</name>
    </ligand>
</feature>
<dbReference type="NCBIfam" id="TIGR01816">
    <property type="entry name" value="sdhA_forward"/>
    <property type="match status" value="1"/>
</dbReference>
<accession>A0AAD9K6Z2</accession>
<dbReference type="InterPro" id="IPR011281">
    <property type="entry name" value="Succ_DH_flav_su_fwd"/>
</dbReference>
<dbReference type="NCBIfam" id="TIGR01812">
    <property type="entry name" value="sdhA_frdA_Gneg"/>
    <property type="match status" value="1"/>
</dbReference>
<evidence type="ECO:0000256" key="15">
    <source>
        <dbReference type="PIRSR" id="PIRSR611281-2"/>
    </source>
</evidence>
<feature type="binding site" evidence="16">
    <location>
        <begin position="76"/>
        <end position="81"/>
    </location>
    <ligand>
        <name>FAD</name>
        <dbReference type="ChEBI" id="CHEBI:57692"/>
    </ligand>
</feature>
<feature type="region of interest" description="Disordered" evidence="19">
    <location>
        <begin position="589"/>
        <end position="610"/>
    </location>
</feature>
<comment type="function">
    <text evidence="18">Flavoprotein (FP) subunit of succinate dehydrogenase (SDH) that is involved in complex II of the mitochondrial electron transport chain and is responsible for transferring electrons from succinate to ubiquinone (coenzyme Q).</text>
</comment>
<evidence type="ECO:0000256" key="4">
    <source>
        <dbReference type="ARBA" id="ARBA00022448"/>
    </source>
</evidence>
<comment type="catalytic activity">
    <reaction evidence="18">
        <text>a quinone + succinate = fumarate + a quinol</text>
        <dbReference type="Rhea" id="RHEA:40523"/>
        <dbReference type="ChEBI" id="CHEBI:24646"/>
        <dbReference type="ChEBI" id="CHEBI:29806"/>
        <dbReference type="ChEBI" id="CHEBI:30031"/>
        <dbReference type="ChEBI" id="CHEBI:132124"/>
        <dbReference type="EC" id="1.3.5.1"/>
    </reaction>
</comment>
<dbReference type="GO" id="GO:0050660">
    <property type="term" value="F:flavin adenine dinucleotide binding"/>
    <property type="evidence" value="ECO:0007669"/>
    <property type="project" value="InterPro"/>
</dbReference>
<evidence type="ECO:0000313" key="23">
    <source>
        <dbReference type="Proteomes" id="UP001208570"/>
    </source>
</evidence>
<dbReference type="Gene3D" id="4.10.80.40">
    <property type="entry name" value="succinate dehydrogenase protein domain"/>
    <property type="match status" value="1"/>
</dbReference>
<dbReference type="FunFam" id="4.10.80.40:FF:000004">
    <property type="entry name" value="Succinate dehydrogenase [ubiquinone] flavoprotein subunit, mitochondrial"/>
    <property type="match status" value="1"/>
</dbReference>
<keyword evidence="12" id="KW-0496">Mitochondrion</keyword>
<protein>
    <recommendedName>
        <fullName evidence="18">Succinate dehydrogenase [ubiquinone] flavoprotein subunit, mitochondrial</fullName>
        <ecNumber evidence="18">1.3.5.1</ecNumber>
    </recommendedName>
</protein>
<evidence type="ECO:0000256" key="9">
    <source>
        <dbReference type="ARBA" id="ARBA00022946"/>
    </source>
</evidence>
<keyword evidence="4 18" id="KW-0813">Transport</keyword>
<dbReference type="InterPro" id="IPR003953">
    <property type="entry name" value="FAD-dep_OxRdtase_2_FAD-bd"/>
</dbReference>
<feature type="active site" description="Proton acceptor" evidence="14">
    <location>
        <position position="348"/>
    </location>
</feature>
<name>A0AAD9K6Z2_9ANNE</name>
<comment type="similarity">
    <text evidence="3 18">Belongs to the FAD-dependent oxidoreductase 2 family. FRD/SDH subfamily.</text>
</comment>
<keyword evidence="10 18" id="KW-0249">Electron transport</keyword>
<dbReference type="PANTHER" id="PTHR11632:SF51">
    <property type="entry name" value="SUCCINATE DEHYDROGENASE [UBIQUINONE] FLAVOPROTEIN SUBUNIT, MITOCHONDRIAL"/>
    <property type="match status" value="1"/>
</dbReference>
<dbReference type="GO" id="GO:0006121">
    <property type="term" value="P:mitochondrial electron transport, succinate to ubiquinone"/>
    <property type="evidence" value="ECO:0007669"/>
    <property type="project" value="TreeGrafter"/>
</dbReference>
<evidence type="ECO:0000256" key="2">
    <source>
        <dbReference type="ARBA" id="ARBA00004788"/>
    </source>
</evidence>
<dbReference type="PROSITE" id="PS00504">
    <property type="entry name" value="FRD_SDH_FAD_BINDING"/>
    <property type="match status" value="1"/>
</dbReference>
<feature type="binding site" evidence="15">
    <location>
        <position position="459"/>
    </location>
    <ligand>
        <name>substrate</name>
    </ligand>
</feature>
<dbReference type="Pfam" id="PF02910">
    <property type="entry name" value="Succ_DH_flav_C"/>
    <property type="match status" value="1"/>
</dbReference>
<evidence type="ECO:0000256" key="13">
    <source>
        <dbReference type="ARBA" id="ARBA00023136"/>
    </source>
</evidence>
<dbReference type="Gene3D" id="1.20.58.100">
    <property type="entry name" value="Fumarate reductase/succinate dehydrogenase flavoprotein-like, C-terminal domain"/>
    <property type="match status" value="1"/>
</dbReference>
<comment type="subcellular location">
    <subcellularLocation>
        <location evidence="1 18">Mitochondrion inner membrane</location>
        <topology evidence="1 18">Peripheral membrane protein</topology>
        <orientation evidence="1 18">Matrix side</orientation>
    </subcellularLocation>
</comment>
<dbReference type="InterPro" id="IPR015939">
    <property type="entry name" value="Fum_Rdtase/Succ_DH_flav-like_C"/>
</dbReference>
<evidence type="ECO:0000256" key="3">
    <source>
        <dbReference type="ARBA" id="ARBA00008040"/>
    </source>
</evidence>
<dbReference type="FunFam" id="3.50.50.60:FF:000482">
    <property type="entry name" value="Succinate dehydrogenase complex, subunit A, flavoprotein (Fp)"/>
    <property type="match status" value="1"/>
</dbReference>
<keyword evidence="6 16" id="KW-0285">Flavoprotein</keyword>
<evidence type="ECO:0000256" key="8">
    <source>
        <dbReference type="ARBA" id="ARBA00022827"/>
    </source>
</evidence>
<evidence type="ECO:0000259" key="21">
    <source>
        <dbReference type="Pfam" id="PF02910"/>
    </source>
</evidence>
<keyword evidence="13 18" id="KW-0472">Membrane</keyword>
<sequence>MHCIIKMAGVLNVSSMLASRAVKFNSLSNVARPLTATRDIHFRVNGVNTSAKHSNQSQISRDYPVVDHDYDAVVVGAGGAGLRAAFGLANQGFKTACITKLFPTRSHTVAAQGGINAALGNVEADKWEYHFFDTIKGSDWLGDQNAIQYMCEEAPKAVIELENYGMPFSRLDDGSIYQRAFGGQSLDYGRGGQAHRACCVADRTGHSMLHTLYGRSLMYDTDYFIEYFATDLLMENGQCKGVVAISLEDGNIHRFRANNTVLATGGYGRAYFSCTGAHTCTGDGTAMVSRAGLANMDMEFIQFHPTGIYGAGCLITEGCRGEGAYLVNSEGERFMERYAPTAKDLASRDVVSRSMTMEIREGRGVGPEKDHIYLQLSHLPPEQVQARLPGISETAHIFAGVDVHREPVPVLPTVHYNMGGIPTNYTGQVIQTKNGVDTEVPGLWAAGESACVSVHGANRLGANSLLDLVVFGRACANTIAKRFKPGDKLPDLSSNAGEVSVANIDRLRYANGSVTTADLRLRMQKTMQNYAAVFRDGPTLQEGCKRLVKLYQELNDLKLSDRGMVWNSDLIESLELQNLMVNSVQTANAAENRKESRGAHAREDFKKREDELDYTKPLEGQKARPLEKHWRKHTLTHVDVNDGKVSISYRPVIDKVLDSSKVETVPPKVRSY</sequence>
<proteinExistence type="inferred from homology"/>
<dbReference type="GO" id="GO:0005743">
    <property type="term" value="C:mitochondrial inner membrane"/>
    <property type="evidence" value="ECO:0007669"/>
    <property type="project" value="UniProtKB-SubCell"/>
</dbReference>
<dbReference type="EMBL" id="JAODUP010000045">
    <property type="protein sequence ID" value="KAK2165837.1"/>
    <property type="molecule type" value="Genomic_DNA"/>
</dbReference>
<keyword evidence="23" id="KW-1185">Reference proteome</keyword>
<dbReference type="FunFam" id="1.20.58.100:FF:000001">
    <property type="entry name" value="Succinate dehydrogenase flavoprotein subunit (SdhA)"/>
    <property type="match status" value="1"/>
</dbReference>
<evidence type="ECO:0000256" key="14">
    <source>
        <dbReference type="PIRSR" id="PIRSR000171-1"/>
    </source>
</evidence>
<dbReference type="GO" id="GO:0006099">
    <property type="term" value="P:tricarboxylic acid cycle"/>
    <property type="evidence" value="ECO:0007669"/>
    <property type="project" value="UniProtKB-KW"/>
</dbReference>
<dbReference type="InterPro" id="IPR003952">
    <property type="entry name" value="FRD_SDH_FAD_BS"/>
</dbReference>
<keyword evidence="7" id="KW-0999">Mitochondrion inner membrane</keyword>
<comment type="pathway">
    <text evidence="2 18">Carbohydrate metabolism; tricarboxylic acid cycle; fumarate from succinate (eukaryal route): step 1/1.</text>
</comment>
<dbReference type="SUPFAM" id="SSF46977">
    <property type="entry name" value="Succinate dehydrogenase/fumarate reductase flavoprotein C-terminal domain"/>
    <property type="match status" value="1"/>
</dbReference>
<dbReference type="Gene3D" id="3.90.700.10">
    <property type="entry name" value="Succinate dehydrogenase/fumarate reductase flavoprotein, catalytic domain"/>
    <property type="match status" value="1"/>
</dbReference>
<feature type="modified residue" description="Tele-8alpha-FAD histidine" evidence="17">
    <location>
        <position position="107"/>
    </location>
</feature>
<evidence type="ECO:0000313" key="22">
    <source>
        <dbReference type="EMBL" id="KAK2165837.1"/>
    </source>
</evidence>
<reference evidence="22" key="1">
    <citation type="journal article" date="2023" name="Mol. Biol. Evol.">
        <title>Third-Generation Sequencing Reveals the Adaptive Role of the Epigenome in Three Deep-Sea Polychaetes.</title>
        <authorList>
            <person name="Perez M."/>
            <person name="Aroh O."/>
            <person name="Sun Y."/>
            <person name="Lan Y."/>
            <person name="Juniper S.K."/>
            <person name="Young C.R."/>
            <person name="Angers B."/>
            <person name="Qian P.Y."/>
        </authorList>
    </citation>
    <scope>NUCLEOTIDE SEQUENCE</scope>
    <source>
        <strain evidence="22">P08H-3</strain>
    </source>
</reference>
<evidence type="ECO:0000256" key="7">
    <source>
        <dbReference type="ARBA" id="ARBA00022792"/>
    </source>
</evidence>
<evidence type="ECO:0000256" key="17">
    <source>
        <dbReference type="PIRSR" id="PIRSR611281-4"/>
    </source>
</evidence>
<dbReference type="PRINTS" id="PR00368">
    <property type="entry name" value="FADPNR"/>
</dbReference>
<evidence type="ECO:0000259" key="20">
    <source>
        <dbReference type="Pfam" id="PF00890"/>
    </source>
</evidence>
<feature type="binding site" evidence="16">
    <location>
        <position position="448"/>
    </location>
    <ligand>
        <name>FAD</name>
        <dbReference type="ChEBI" id="CHEBI:57692"/>
    </ligand>
</feature>
<dbReference type="AlphaFoldDB" id="A0AAD9K6Z2"/>
<dbReference type="PANTHER" id="PTHR11632">
    <property type="entry name" value="SUCCINATE DEHYDROGENASE 2 FLAVOPROTEIN SUBUNIT"/>
    <property type="match status" value="1"/>
</dbReference>
<keyword evidence="9 18" id="KW-0809">Transit peptide</keyword>
<dbReference type="SUPFAM" id="SSF56425">
    <property type="entry name" value="Succinate dehydrogenase/fumarate reductase flavoprotein, catalytic domain"/>
    <property type="match status" value="1"/>
</dbReference>
<keyword evidence="8 16" id="KW-0274">FAD</keyword>
<dbReference type="InterPro" id="IPR030664">
    <property type="entry name" value="SdhA/FrdA/AprA"/>
</dbReference>
<feature type="domain" description="Fumarate reductase/succinate dehydrogenase flavoprotein-like C-terminal" evidence="21">
    <location>
        <begin position="520"/>
        <end position="672"/>
    </location>
</feature>
<evidence type="ECO:0000256" key="19">
    <source>
        <dbReference type="SAM" id="MobiDB-lite"/>
    </source>
</evidence>
<keyword evidence="11 18" id="KW-0560">Oxidoreductase</keyword>
<dbReference type="SUPFAM" id="SSF51905">
    <property type="entry name" value="FAD/NAD(P)-binding domain"/>
    <property type="match status" value="1"/>
</dbReference>
<keyword evidence="5 18" id="KW-0816">Tricarboxylic acid cycle</keyword>
<dbReference type="Pfam" id="PF00890">
    <property type="entry name" value="FAD_binding_2"/>
    <property type="match status" value="1"/>
</dbReference>
<evidence type="ECO:0000256" key="16">
    <source>
        <dbReference type="PIRSR" id="PIRSR611281-3"/>
    </source>
</evidence>
<evidence type="ECO:0000256" key="6">
    <source>
        <dbReference type="ARBA" id="ARBA00022630"/>
    </source>
</evidence>
<comment type="cofactor">
    <cofactor evidence="16">
        <name>FAD</name>
        <dbReference type="ChEBI" id="CHEBI:57692"/>
    </cofactor>
    <text evidence="16">Flavinylated by SdhE, about 5% flavinylation occurs in the absence of SdhE.</text>
</comment>
<dbReference type="GO" id="GO:0008177">
    <property type="term" value="F:succinate dehydrogenase (quinone) activity"/>
    <property type="evidence" value="ECO:0007669"/>
    <property type="project" value="UniProtKB-EC"/>
</dbReference>
<dbReference type="PIRSF" id="PIRSF000171">
    <property type="entry name" value="SDHA_APRA_LASPO"/>
    <property type="match status" value="1"/>
</dbReference>
<feature type="binding site" evidence="16">
    <location>
        <begin position="99"/>
        <end position="114"/>
    </location>
    <ligand>
        <name>FAD</name>
        <dbReference type="ChEBI" id="CHEBI:57692"/>
    </ligand>
</feature>
<evidence type="ECO:0000256" key="12">
    <source>
        <dbReference type="ARBA" id="ARBA00023128"/>
    </source>
</evidence>
<dbReference type="EC" id="1.3.5.1" evidence="18"/>
<dbReference type="FunFam" id="3.90.700.10:FF:000001">
    <property type="entry name" value="Mitochondrial succinate dehydrogenase flavoprotein subunit"/>
    <property type="match status" value="1"/>
</dbReference>
<dbReference type="GO" id="GO:0009055">
    <property type="term" value="F:electron transfer activity"/>
    <property type="evidence" value="ECO:0007669"/>
    <property type="project" value="TreeGrafter"/>
</dbReference>
<feature type="compositionally biased region" description="Basic and acidic residues" evidence="19">
    <location>
        <begin position="591"/>
        <end position="610"/>
    </location>
</feature>
<feature type="domain" description="FAD-dependent oxidoreductase 2 FAD-binding" evidence="20">
    <location>
        <begin position="71"/>
        <end position="465"/>
    </location>
</feature>
<feature type="binding site" evidence="15">
    <location>
        <position position="415"/>
    </location>
    <ligand>
        <name>substrate</name>
    </ligand>
</feature>
<dbReference type="InterPro" id="IPR037099">
    <property type="entry name" value="Fum_R/Succ_DH_flav-like_C_sf"/>
</dbReference>
<evidence type="ECO:0000256" key="5">
    <source>
        <dbReference type="ARBA" id="ARBA00022532"/>
    </source>
</evidence>
<dbReference type="Gene3D" id="3.50.50.60">
    <property type="entry name" value="FAD/NAD(P)-binding domain"/>
    <property type="match status" value="1"/>
</dbReference>
<evidence type="ECO:0000256" key="10">
    <source>
        <dbReference type="ARBA" id="ARBA00022982"/>
    </source>
</evidence>
<evidence type="ECO:0000256" key="18">
    <source>
        <dbReference type="RuleBase" id="RU362051"/>
    </source>
</evidence>
<organism evidence="22 23">
    <name type="scientific">Paralvinella palmiformis</name>
    <dbReference type="NCBI Taxonomy" id="53620"/>
    <lineage>
        <taxon>Eukaryota</taxon>
        <taxon>Metazoa</taxon>
        <taxon>Spiralia</taxon>
        <taxon>Lophotrochozoa</taxon>
        <taxon>Annelida</taxon>
        <taxon>Polychaeta</taxon>
        <taxon>Sedentaria</taxon>
        <taxon>Canalipalpata</taxon>
        <taxon>Terebellida</taxon>
        <taxon>Terebelliformia</taxon>
        <taxon>Alvinellidae</taxon>
        <taxon>Paralvinella</taxon>
    </lineage>
</organism>
<dbReference type="Proteomes" id="UP001208570">
    <property type="component" value="Unassembled WGS sequence"/>
</dbReference>
<gene>
    <name evidence="22" type="ORF">LSH36_45g16087</name>
</gene>
<dbReference type="InterPro" id="IPR036188">
    <property type="entry name" value="FAD/NAD-bd_sf"/>
</dbReference>
<feature type="binding site" evidence="16">
    <location>
        <position position="283"/>
    </location>
    <ligand>
        <name>FAD</name>
        <dbReference type="ChEBI" id="CHEBI:57692"/>
    </ligand>
</feature>
<feature type="binding site" evidence="16">
    <location>
        <begin position="464"/>
        <end position="465"/>
    </location>
    <ligand>
        <name>FAD</name>
        <dbReference type="ChEBI" id="CHEBI:57692"/>
    </ligand>
</feature>
<comment type="caution">
    <text evidence="22">The sequence shown here is derived from an EMBL/GenBank/DDBJ whole genome shotgun (WGS) entry which is preliminary data.</text>
</comment>